<evidence type="ECO:0000256" key="1">
    <source>
        <dbReference type="SAM" id="Phobius"/>
    </source>
</evidence>
<keyword evidence="1" id="KW-1133">Transmembrane helix</keyword>
<dbReference type="RefSeq" id="WP_227707581.1">
    <property type="nucleotide sequence ID" value="NZ_JAJEQX010000012.1"/>
</dbReference>
<sequence>MTETRKQTEKISMGKTVTGIIAAIFILIAAQSLALSIGEIPLNLGVPGAVCNIVISILYIGFVLGGTAFLCRKYFGCRMTEMRMPRLRVKLIWLVTAVLMPAAVLVICMVAGGHWEVNTFSEEDTALILTSGILFYGLAAGTVEEMVFRGLIMGILERRFGIKAAVIAPSVLFGALHIIGRDMDFVSTVQLLIAEQMMQSAPVL</sequence>
<protein>
    <submittedName>
        <fullName evidence="3">CPBP family intramembrane metalloprotease</fullName>
    </submittedName>
</protein>
<feature type="transmembrane region" description="Helical" evidence="1">
    <location>
        <begin position="127"/>
        <end position="148"/>
    </location>
</feature>
<keyword evidence="3" id="KW-0645">Protease</keyword>
<dbReference type="PANTHER" id="PTHR39430">
    <property type="entry name" value="MEMBRANE-ASSOCIATED PROTEASE-RELATED"/>
    <property type="match status" value="1"/>
</dbReference>
<feature type="transmembrane region" description="Helical" evidence="1">
    <location>
        <begin position="44"/>
        <end position="70"/>
    </location>
</feature>
<keyword evidence="3" id="KW-0482">Metalloprotease</keyword>
<comment type="caution">
    <text evidence="3">The sequence shown here is derived from an EMBL/GenBank/DDBJ whole genome shotgun (WGS) entry which is preliminary data.</text>
</comment>
<reference evidence="3 4" key="1">
    <citation type="submission" date="2021-10" db="EMBL/GenBank/DDBJ databases">
        <title>Anaerobic single-cell dispensing facilitates the cultivation of human gut bacteria.</title>
        <authorList>
            <person name="Afrizal A."/>
        </authorList>
    </citation>
    <scope>NUCLEOTIDE SEQUENCE [LARGE SCALE GENOMIC DNA]</scope>
    <source>
        <strain evidence="3 4">CLA-AA-H200</strain>
    </source>
</reference>
<evidence type="ECO:0000259" key="2">
    <source>
        <dbReference type="Pfam" id="PF02517"/>
    </source>
</evidence>
<organism evidence="3 4">
    <name type="scientific">Ruminococcus turbiniformis</name>
    <dbReference type="NCBI Taxonomy" id="2881258"/>
    <lineage>
        <taxon>Bacteria</taxon>
        <taxon>Bacillati</taxon>
        <taxon>Bacillota</taxon>
        <taxon>Clostridia</taxon>
        <taxon>Eubacteriales</taxon>
        <taxon>Oscillospiraceae</taxon>
        <taxon>Ruminococcus</taxon>
    </lineage>
</organism>
<feature type="transmembrane region" description="Helical" evidence="1">
    <location>
        <begin position="20"/>
        <end position="38"/>
    </location>
</feature>
<dbReference type="Proteomes" id="UP001198151">
    <property type="component" value="Unassembled WGS sequence"/>
</dbReference>
<dbReference type="PANTHER" id="PTHR39430:SF1">
    <property type="entry name" value="PROTEASE"/>
    <property type="match status" value="1"/>
</dbReference>
<name>A0ABS8G0J8_9FIRM</name>
<feature type="domain" description="CAAX prenyl protease 2/Lysostaphin resistance protein A-like" evidence="2">
    <location>
        <begin position="131"/>
        <end position="187"/>
    </location>
</feature>
<feature type="transmembrane region" description="Helical" evidence="1">
    <location>
        <begin position="91"/>
        <end position="115"/>
    </location>
</feature>
<dbReference type="GO" id="GO:0008237">
    <property type="term" value="F:metallopeptidase activity"/>
    <property type="evidence" value="ECO:0007669"/>
    <property type="project" value="UniProtKB-KW"/>
</dbReference>
<dbReference type="Pfam" id="PF02517">
    <property type="entry name" value="Rce1-like"/>
    <property type="match status" value="1"/>
</dbReference>
<proteinExistence type="predicted"/>
<accession>A0ABS8G0J8</accession>
<keyword evidence="3" id="KW-0378">Hydrolase</keyword>
<dbReference type="EMBL" id="JAJEQX010000012">
    <property type="protein sequence ID" value="MCC2254444.1"/>
    <property type="molecule type" value="Genomic_DNA"/>
</dbReference>
<evidence type="ECO:0000313" key="4">
    <source>
        <dbReference type="Proteomes" id="UP001198151"/>
    </source>
</evidence>
<feature type="transmembrane region" description="Helical" evidence="1">
    <location>
        <begin position="160"/>
        <end position="179"/>
    </location>
</feature>
<gene>
    <name evidence="3" type="ORF">LKD70_08440</name>
</gene>
<evidence type="ECO:0000313" key="3">
    <source>
        <dbReference type="EMBL" id="MCC2254444.1"/>
    </source>
</evidence>
<keyword evidence="4" id="KW-1185">Reference proteome</keyword>
<keyword evidence="1" id="KW-0812">Transmembrane</keyword>
<dbReference type="InterPro" id="IPR003675">
    <property type="entry name" value="Rce1/LyrA-like_dom"/>
</dbReference>
<keyword evidence="1" id="KW-0472">Membrane</keyword>